<dbReference type="AlphaFoldDB" id="A0A7T7V2U3"/>
<accession>A0A7T7V2U3</accession>
<proteinExistence type="predicted"/>
<evidence type="ECO:0000313" key="3">
    <source>
        <dbReference type="Proteomes" id="UP000595426"/>
    </source>
</evidence>
<dbReference type="EMBL" id="CP067018">
    <property type="protein sequence ID" value="QQN60812.1"/>
    <property type="molecule type" value="Genomic_DNA"/>
</dbReference>
<sequence length="48" mass="5390">MTLKKLDLVELNAQEMKETEGGNPWLVVAIIVVAVVAYYEANRNGRDK</sequence>
<keyword evidence="1" id="KW-0472">Membrane</keyword>
<dbReference type="GeneID" id="93135363"/>
<protein>
    <submittedName>
        <fullName evidence="2">Class IIb bacteriocin, lactobin A/cerein 7B family</fullName>
    </submittedName>
</protein>
<gene>
    <name evidence="2" type="ORF">I6H88_09640</name>
</gene>
<evidence type="ECO:0000313" key="2">
    <source>
        <dbReference type="EMBL" id="QQN60812.1"/>
    </source>
</evidence>
<keyword evidence="1" id="KW-1133">Transmembrane helix</keyword>
<name>A0A7T7V2U3_9FLAO</name>
<keyword evidence="3" id="KW-1185">Reference proteome</keyword>
<feature type="transmembrane region" description="Helical" evidence="1">
    <location>
        <begin position="24"/>
        <end position="41"/>
    </location>
</feature>
<dbReference type="Proteomes" id="UP000595426">
    <property type="component" value="Chromosome"/>
</dbReference>
<evidence type="ECO:0000256" key="1">
    <source>
        <dbReference type="SAM" id="Phobius"/>
    </source>
</evidence>
<organism evidence="2 3">
    <name type="scientific">Elizabethkingia bruuniana</name>
    <dbReference type="NCBI Taxonomy" id="1756149"/>
    <lineage>
        <taxon>Bacteria</taxon>
        <taxon>Pseudomonadati</taxon>
        <taxon>Bacteroidota</taxon>
        <taxon>Flavobacteriia</taxon>
        <taxon>Flavobacteriales</taxon>
        <taxon>Weeksellaceae</taxon>
        <taxon>Elizabethkingia</taxon>
    </lineage>
</organism>
<dbReference type="RefSeq" id="WP_108721286.1">
    <property type="nucleotide sequence ID" value="NZ_CAJJUP010000003.1"/>
</dbReference>
<keyword evidence="1" id="KW-0812">Transmembrane</keyword>
<reference evidence="2 3" key="1">
    <citation type="submission" date="2020-12" db="EMBL/GenBank/DDBJ databases">
        <title>FDA dAtabase for Regulatory Grade micrObial Sequences (FDA-ARGOS): Supporting development and validation of Infectious Disease Dx tests.</title>
        <authorList>
            <person name="Kerrigan L."/>
            <person name="Long C."/>
            <person name="Tallon L."/>
            <person name="Sadzewicz L."/>
            <person name="Zhao X."/>
            <person name="Boylan J."/>
            <person name="Ott S."/>
            <person name="Bowen H."/>
            <person name="Vavikolanu K."/>
            <person name="Mehta A."/>
            <person name="Aluvathingal J."/>
            <person name="Nadendla S."/>
            <person name="Yan Y."/>
            <person name="Sichtig H."/>
        </authorList>
    </citation>
    <scope>NUCLEOTIDE SEQUENCE [LARGE SCALE GENOMIC DNA]</scope>
    <source>
        <strain evidence="2 3">FDAARGOS_1031</strain>
    </source>
</reference>